<name>A0A371D3A6_9APHY</name>
<gene>
    <name evidence="1" type="ORF">OH76DRAFT_1318913</name>
</gene>
<sequence length="71" mass="7942">ITNDNNSANFSAGEEIEKRLERRKILGDWNASRDQLGCFGHVVQLGTVDFMSEVTQVGLVASKQAIWDYDP</sequence>
<feature type="non-terminal residue" evidence="1">
    <location>
        <position position="1"/>
    </location>
</feature>
<evidence type="ECO:0000313" key="2">
    <source>
        <dbReference type="Proteomes" id="UP000256964"/>
    </source>
</evidence>
<dbReference type="AlphaFoldDB" id="A0A371D3A6"/>
<dbReference type="OrthoDB" id="2739794at2759"/>
<accession>A0A371D3A6</accession>
<organism evidence="1 2">
    <name type="scientific">Lentinus brumalis</name>
    <dbReference type="NCBI Taxonomy" id="2498619"/>
    <lineage>
        <taxon>Eukaryota</taxon>
        <taxon>Fungi</taxon>
        <taxon>Dikarya</taxon>
        <taxon>Basidiomycota</taxon>
        <taxon>Agaricomycotina</taxon>
        <taxon>Agaricomycetes</taxon>
        <taxon>Polyporales</taxon>
        <taxon>Polyporaceae</taxon>
        <taxon>Lentinus</taxon>
    </lineage>
</organism>
<dbReference type="Proteomes" id="UP000256964">
    <property type="component" value="Unassembled WGS sequence"/>
</dbReference>
<reference evidence="1 2" key="1">
    <citation type="journal article" date="2018" name="Biotechnol. Biofuels">
        <title>Integrative visual omics of the white-rot fungus Polyporus brumalis exposes the biotechnological potential of its oxidative enzymes for delignifying raw plant biomass.</title>
        <authorList>
            <person name="Miyauchi S."/>
            <person name="Rancon A."/>
            <person name="Drula E."/>
            <person name="Hage H."/>
            <person name="Chaduli D."/>
            <person name="Favel A."/>
            <person name="Grisel S."/>
            <person name="Henrissat B."/>
            <person name="Herpoel-Gimbert I."/>
            <person name="Ruiz-Duenas F.J."/>
            <person name="Chevret D."/>
            <person name="Hainaut M."/>
            <person name="Lin J."/>
            <person name="Wang M."/>
            <person name="Pangilinan J."/>
            <person name="Lipzen A."/>
            <person name="Lesage-Meessen L."/>
            <person name="Navarro D."/>
            <person name="Riley R."/>
            <person name="Grigoriev I.V."/>
            <person name="Zhou S."/>
            <person name="Raouche S."/>
            <person name="Rosso M.N."/>
        </authorList>
    </citation>
    <scope>NUCLEOTIDE SEQUENCE [LARGE SCALE GENOMIC DNA]</scope>
    <source>
        <strain evidence="1 2">BRFM 1820</strain>
    </source>
</reference>
<protein>
    <submittedName>
        <fullName evidence="1">Uncharacterized protein</fullName>
    </submittedName>
</protein>
<evidence type="ECO:0000313" key="1">
    <source>
        <dbReference type="EMBL" id="RDX47040.1"/>
    </source>
</evidence>
<keyword evidence="2" id="KW-1185">Reference proteome</keyword>
<feature type="non-terminal residue" evidence="1">
    <location>
        <position position="71"/>
    </location>
</feature>
<proteinExistence type="predicted"/>
<dbReference type="EMBL" id="KZ857422">
    <property type="protein sequence ID" value="RDX47040.1"/>
    <property type="molecule type" value="Genomic_DNA"/>
</dbReference>